<keyword evidence="3" id="KW-1185">Reference proteome</keyword>
<dbReference type="AlphaFoldDB" id="A0A9N9BP96"/>
<proteinExistence type="predicted"/>
<comment type="caution">
    <text evidence="2">The sequence shown here is derived from an EMBL/GenBank/DDBJ whole genome shotgun (WGS) entry which is preliminary data.</text>
</comment>
<evidence type="ECO:0000313" key="3">
    <source>
        <dbReference type="Proteomes" id="UP000789342"/>
    </source>
</evidence>
<feature type="transmembrane region" description="Helical" evidence="1">
    <location>
        <begin position="7"/>
        <end position="30"/>
    </location>
</feature>
<evidence type="ECO:0000256" key="1">
    <source>
        <dbReference type="SAM" id="Phobius"/>
    </source>
</evidence>
<reference evidence="2" key="1">
    <citation type="submission" date="2021-06" db="EMBL/GenBank/DDBJ databases">
        <authorList>
            <person name="Kallberg Y."/>
            <person name="Tangrot J."/>
            <person name="Rosling A."/>
        </authorList>
    </citation>
    <scope>NUCLEOTIDE SEQUENCE</scope>
    <source>
        <strain evidence="2">CL551</strain>
    </source>
</reference>
<protein>
    <submittedName>
        <fullName evidence="2">11792_t:CDS:1</fullName>
    </submittedName>
</protein>
<accession>A0A9N9BP96</accession>
<organism evidence="2 3">
    <name type="scientific">Acaulospora morrowiae</name>
    <dbReference type="NCBI Taxonomy" id="94023"/>
    <lineage>
        <taxon>Eukaryota</taxon>
        <taxon>Fungi</taxon>
        <taxon>Fungi incertae sedis</taxon>
        <taxon>Mucoromycota</taxon>
        <taxon>Glomeromycotina</taxon>
        <taxon>Glomeromycetes</taxon>
        <taxon>Diversisporales</taxon>
        <taxon>Acaulosporaceae</taxon>
        <taxon>Acaulospora</taxon>
    </lineage>
</organism>
<keyword evidence="1" id="KW-1133">Transmembrane helix</keyword>
<evidence type="ECO:0000313" key="2">
    <source>
        <dbReference type="EMBL" id="CAG8575950.1"/>
    </source>
</evidence>
<keyword evidence="1" id="KW-0812">Transmembrane</keyword>
<keyword evidence="1" id="KW-0472">Membrane</keyword>
<gene>
    <name evidence="2" type="ORF">AMORRO_LOCUS6691</name>
</gene>
<dbReference type="Proteomes" id="UP000789342">
    <property type="component" value="Unassembled WGS sequence"/>
</dbReference>
<dbReference type="EMBL" id="CAJVPV010004572">
    <property type="protein sequence ID" value="CAG8575950.1"/>
    <property type="molecule type" value="Genomic_DNA"/>
</dbReference>
<name>A0A9N9BP96_9GLOM</name>
<sequence length="202" mass="23280">MLIITEFIVAISAGILSVSITAPIVIYHAVRKNLEQKYVSIVSAIFEFFPPLEKPMIKYTTNPSNCMLILKFVINKKNTYKSPIVTIPPTKESKQSNVMGGNHQMFDESDIKFEDFKDNTNLIFINSSNISITRKKFGNNDNLVDDQKLNAESYKDYYYHHNDYDYEGKIMNGENINKNTSSQRPRSILIIQMEGYDELTRI</sequence>